<evidence type="ECO:0000256" key="2">
    <source>
        <dbReference type="ARBA" id="ARBA00005254"/>
    </source>
</evidence>
<evidence type="ECO:0000313" key="7">
    <source>
        <dbReference type="Proteomes" id="UP001143307"/>
    </source>
</evidence>
<dbReference type="Gene3D" id="1.10.12.10">
    <property type="entry name" value="Lyase 2-enoyl-coa Hydratase, Chain A, domain 2"/>
    <property type="match status" value="1"/>
</dbReference>
<dbReference type="SUPFAM" id="SSF52096">
    <property type="entry name" value="ClpP/crotonase"/>
    <property type="match status" value="1"/>
</dbReference>
<protein>
    <submittedName>
        <fullName evidence="6">Crotonase/enoyl-CoA hydratase family protein</fullName>
    </submittedName>
</protein>
<dbReference type="CDD" id="cd06558">
    <property type="entry name" value="crotonase-like"/>
    <property type="match status" value="1"/>
</dbReference>
<comment type="similarity">
    <text evidence="2">Belongs to the enoyl-CoA hydratase/isomerase family.</text>
</comment>
<evidence type="ECO:0000256" key="1">
    <source>
        <dbReference type="ARBA" id="ARBA00005005"/>
    </source>
</evidence>
<dbReference type="InterPro" id="IPR045002">
    <property type="entry name" value="Ech1-like"/>
</dbReference>
<comment type="pathway">
    <text evidence="1">Lipid metabolism; fatty acid beta-oxidation.</text>
</comment>
<dbReference type="InterPro" id="IPR014748">
    <property type="entry name" value="Enoyl-CoA_hydra_C"/>
</dbReference>
<accession>A0ABT3ST54</accession>
<comment type="caution">
    <text evidence="6">The sequence shown here is derived from an EMBL/GenBank/DDBJ whole genome shotgun (WGS) entry which is preliminary data.</text>
</comment>
<dbReference type="Pfam" id="PF00378">
    <property type="entry name" value="ECH_1"/>
    <property type="match status" value="1"/>
</dbReference>
<evidence type="ECO:0000256" key="5">
    <source>
        <dbReference type="ARBA" id="ARBA00023235"/>
    </source>
</evidence>
<evidence type="ECO:0000256" key="3">
    <source>
        <dbReference type="ARBA" id="ARBA00022832"/>
    </source>
</evidence>
<dbReference type="Gene3D" id="3.90.226.10">
    <property type="entry name" value="2-enoyl-CoA Hydratase, Chain A, domain 1"/>
    <property type="match status" value="1"/>
</dbReference>
<reference evidence="6" key="1">
    <citation type="submission" date="2019-02" db="EMBL/GenBank/DDBJ databases">
        <authorList>
            <person name="Li S.-H."/>
        </authorList>
    </citation>
    <scope>NUCLEOTIDE SEQUENCE</scope>
    <source>
        <strain evidence="6">IMCC8485</strain>
    </source>
</reference>
<dbReference type="RefSeq" id="WP_279251793.1">
    <property type="nucleotide sequence ID" value="NZ_SHNP01000001.1"/>
</dbReference>
<keyword evidence="4" id="KW-0443">Lipid metabolism</keyword>
<dbReference type="InterPro" id="IPR001753">
    <property type="entry name" value="Enoyl-CoA_hydra/iso"/>
</dbReference>
<dbReference type="Proteomes" id="UP001143307">
    <property type="component" value="Unassembled WGS sequence"/>
</dbReference>
<dbReference type="PANTHER" id="PTHR43149">
    <property type="entry name" value="ENOYL-COA HYDRATASE"/>
    <property type="match status" value="1"/>
</dbReference>
<keyword evidence="3" id="KW-0276">Fatty acid metabolism</keyword>
<evidence type="ECO:0000256" key="4">
    <source>
        <dbReference type="ARBA" id="ARBA00023098"/>
    </source>
</evidence>
<organism evidence="6 7">
    <name type="scientific">Candidatus Seongchinamella marina</name>
    <dbReference type="NCBI Taxonomy" id="2518990"/>
    <lineage>
        <taxon>Bacteria</taxon>
        <taxon>Pseudomonadati</taxon>
        <taxon>Pseudomonadota</taxon>
        <taxon>Gammaproteobacteria</taxon>
        <taxon>Cellvibrionales</taxon>
        <taxon>Halieaceae</taxon>
        <taxon>Seongchinamella</taxon>
    </lineage>
</organism>
<dbReference type="InterPro" id="IPR029045">
    <property type="entry name" value="ClpP/crotonase-like_dom_sf"/>
</dbReference>
<gene>
    <name evidence="6" type="ORF">EYC87_04425</name>
</gene>
<dbReference type="NCBIfam" id="NF005699">
    <property type="entry name" value="PRK07509.1"/>
    <property type="match status" value="1"/>
</dbReference>
<dbReference type="PANTHER" id="PTHR43149:SF1">
    <property type="entry name" value="DELTA(3,5)-DELTA(2,4)-DIENOYL-COA ISOMERASE, MITOCHONDRIAL"/>
    <property type="match status" value="1"/>
</dbReference>
<name>A0ABT3ST54_9GAMM</name>
<evidence type="ECO:0000313" key="6">
    <source>
        <dbReference type="EMBL" id="MCX2972830.1"/>
    </source>
</evidence>
<keyword evidence="5" id="KW-0413">Isomerase</keyword>
<sequence>MSELVTVEINDHVAHARLNRPEKMNALSWQMFEAITDAGRELSVNKDVRAVVLSGEGRGFCAGLDLENFASGELNSNFFGPGRGGFWPNYYQSPAYVWKAMPVPVICALHGVAYGGGFQIAMGADIRIAHPESKLSVMEIKWGLIPDMSASQTLRDLVRLDIAKELTFTGRVVNAEEAMSLGLVTRLDEEPVSAALAMAHDIAGRSPDAITYGKYLLNHGWHGSDSDGLRLEEKLQGRILGKDNQTEAVMSGMDGRPGKFNPRQIETFEDIGNL</sequence>
<proteinExistence type="inferred from homology"/>
<dbReference type="EMBL" id="SHNP01000001">
    <property type="protein sequence ID" value="MCX2972830.1"/>
    <property type="molecule type" value="Genomic_DNA"/>
</dbReference>
<keyword evidence="7" id="KW-1185">Reference proteome</keyword>